<dbReference type="EMBL" id="VJZE01000006">
    <property type="protein sequence ID" value="MPY38792.1"/>
    <property type="molecule type" value="Genomic_DNA"/>
</dbReference>
<evidence type="ECO:0000313" key="1">
    <source>
        <dbReference type="EMBL" id="MPY38792.1"/>
    </source>
</evidence>
<dbReference type="AlphaFoldDB" id="A0A5N8VVJ6"/>
<protein>
    <submittedName>
        <fullName evidence="1">Uncharacterized protein</fullName>
    </submittedName>
</protein>
<organism evidence="1 2">
    <name type="scientific">Streptomyces phyllanthi</name>
    <dbReference type="NCBI Taxonomy" id="1803180"/>
    <lineage>
        <taxon>Bacteria</taxon>
        <taxon>Bacillati</taxon>
        <taxon>Actinomycetota</taxon>
        <taxon>Actinomycetes</taxon>
        <taxon>Kitasatosporales</taxon>
        <taxon>Streptomycetaceae</taxon>
        <taxon>Streptomyces</taxon>
    </lineage>
</organism>
<name>A0A5N8VVJ6_9ACTN</name>
<sequence length="76" mass="8726">MNREMVVVESRTDLWADDVIPYRWVLWNTAGETLLFDRETNCPADIGDETALPEVLRRMREAGVPETDDYPGRPCA</sequence>
<reference evidence="1 2" key="1">
    <citation type="submission" date="2019-07" db="EMBL/GenBank/DDBJ databases">
        <title>New species of Amycolatopsis and Streptomyces.</title>
        <authorList>
            <person name="Duangmal K."/>
            <person name="Teo W.F.A."/>
            <person name="Lipun K."/>
        </authorList>
    </citation>
    <scope>NUCLEOTIDE SEQUENCE [LARGE SCALE GENOMIC DNA]</scope>
    <source>
        <strain evidence="1 2">TISTR 2346</strain>
    </source>
</reference>
<dbReference type="RefSeq" id="WP_152779722.1">
    <property type="nucleotide sequence ID" value="NZ_BAABEQ010000013.1"/>
</dbReference>
<keyword evidence="2" id="KW-1185">Reference proteome</keyword>
<dbReference type="OrthoDB" id="4244267at2"/>
<dbReference type="Proteomes" id="UP000326979">
    <property type="component" value="Unassembled WGS sequence"/>
</dbReference>
<comment type="caution">
    <text evidence="1">The sequence shown here is derived from an EMBL/GenBank/DDBJ whole genome shotgun (WGS) entry which is preliminary data.</text>
</comment>
<accession>A0A5N8VVJ6</accession>
<proteinExistence type="predicted"/>
<gene>
    <name evidence="1" type="ORF">FNH04_02130</name>
</gene>
<evidence type="ECO:0000313" key="2">
    <source>
        <dbReference type="Proteomes" id="UP000326979"/>
    </source>
</evidence>